<organism evidence="1 2">
    <name type="scientific">Meloidogyne enterolobii</name>
    <name type="common">Root-knot nematode worm</name>
    <name type="synonym">Meloidogyne mayaguensis</name>
    <dbReference type="NCBI Taxonomy" id="390850"/>
    <lineage>
        <taxon>Eukaryota</taxon>
        <taxon>Metazoa</taxon>
        <taxon>Ecdysozoa</taxon>
        <taxon>Nematoda</taxon>
        <taxon>Chromadorea</taxon>
        <taxon>Rhabditida</taxon>
        <taxon>Tylenchina</taxon>
        <taxon>Tylenchomorpha</taxon>
        <taxon>Tylenchoidea</taxon>
        <taxon>Meloidogynidae</taxon>
        <taxon>Meloidogyninae</taxon>
        <taxon>Meloidogyne</taxon>
    </lineage>
</organism>
<gene>
    <name evidence="1" type="ORF">MENT_LOCUS40846</name>
</gene>
<dbReference type="EMBL" id="CAJEWN010000681">
    <property type="protein sequence ID" value="CAD2188209.1"/>
    <property type="molecule type" value="Genomic_DNA"/>
</dbReference>
<dbReference type="AlphaFoldDB" id="A0A6V7WMJ3"/>
<name>A0A6V7WMJ3_MELEN</name>
<dbReference type="Proteomes" id="UP000580250">
    <property type="component" value="Unassembled WGS sequence"/>
</dbReference>
<comment type="caution">
    <text evidence="1">The sequence shown here is derived from an EMBL/GenBank/DDBJ whole genome shotgun (WGS) entry which is preliminary data.</text>
</comment>
<protein>
    <submittedName>
        <fullName evidence="1">Uncharacterized protein</fullName>
    </submittedName>
</protein>
<proteinExistence type="predicted"/>
<sequence>MIRYCQNICFPLHLLVSSSATKGCFTVFVALTKQAQPQMSSFSSNLNDEDDNFAVLVAFTTFLRINKMEDVKIPGFQKKLI</sequence>
<accession>A0A6V7WMJ3</accession>
<evidence type="ECO:0000313" key="1">
    <source>
        <dbReference type="EMBL" id="CAD2188209.1"/>
    </source>
</evidence>
<reference evidence="1 2" key="1">
    <citation type="submission" date="2020-08" db="EMBL/GenBank/DDBJ databases">
        <authorList>
            <person name="Koutsovoulos G."/>
            <person name="Danchin GJ E."/>
        </authorList>
    </citation>
    <scope>NUCLEOTIDE SEQUENCE [LARGE SCALE GENOMIC DNA]</scope>
</reference>
<evidence type="ECO:0000313" key="2">
    <source>
        <dbReference type="Proteomes" id="UP000580250"/>
    </source>
</evidence>